<dbReference type="Gene3D" id="3.40.50.1820">
    <property type="entry name" value="alpha/beta hydrolase"/>
    <property type="match status" value="1"/>
</dbReference>
<dbReference type="Pfam" id="PF00756">
    <property type="entry name" value="Esterase"/>
    <property type="match status" value="1"/>
</dbReference>
<keyword evidence="1" id="KW-0732">Signal</keyword>
<dbReference type="EMBL" id="JALDAY010000022">
    <property type="protein sequence ID" value="MCI3278886.1"/>
    <property type="molecule type" value="Genomic_DNA"/>
</dbReference>
<dbReference type="SUPFAM" id="SSF53474">
    <property type="entry name" value="alpha/beta-Hydrolases"/>
    <property type="match status" value="1"/>
</dbReference>
<keyword evidence="3" id="KW-0378">Hydrolase</keyword>
<evidence type="ECO:0000259" key="2">
    <source>
        <dbReference type="Pfam" id="PF16640"/>
    </source>
</evidence>
<evidence type="ECO:0000256" key="1">
    <source>
        <dbReference type="SAM" id="SignalP"/>
    </source>
</evidence>
<dbReference type="InterPro" id="IPR013783">
    <property type="entry name" value="Ig-like_fold"/>
</dbReference>
<dbReference type="Proteomes" id="UP001165269">
    <property type="component" value="Unassembled WGS sequence"/>
</dbReference>
<dbReference type="InterPro" id="IPR032109">
    <property type="entry name" value="Big_3_5"/>
</dbReference>
<accession>A0ABS9YNQ7</accession>
<keyword evidence="4" id="KW-1185">Reference proteome</keyword>
<feature type="domain" description="Bacterial Ig-like" evidence="2">
    <location>
        <begin position="449"/>
        <end position="524"/>
    </location>
</feature>
<protein>
    <submittedName>
        <fullName evidence="3">Alpha/beta hydrolase-fold protein</fullName>
    </submittedName>
</protein>
<comment type="caution">
    <text evidence="3">The sequence shown here is derived from an EMBL/GenBank/DDBJ whole genome shotgun (WGS) entry which is preliminary data.</text>
</comment>
<feature type="chain" id="PRO_5045291387" evidence="1">
    <location>
        <begin position="30"/>
        <end position="526"/>
    </location>
</feature>
<dbReference type="GO" id="GO:0016787">
    <property type="term" value="F:hydrolase activity"/>
    <property type="evidence" value="ECO:0007669"/>
    <property type="project" value="UniProtKB-KW"/>
</dbReference>
<gene>
    <name evidence="3" type="ORF">MQP27_48275</name>
</gene>
<dbReference type="PANTHER" id="PTHR48098">
    <property type="entry name" value="ENTEROCHELIN ESTERASE-RELATED"/>
    <property type="match status" value="1"/>
</dbReference>
<dbReference type="InterPro" id="IPR029058">
    <property type="entry name" value="AB_hydrolase_fold"/>
</dbReference>
<feature type="signal peptide" evidence="1">
    <location>
        <begin position="1"/>
        <end position="29"/>
    </location>
</feature>
<organism evidence="3 4">
    <name type="scientific">Streptomyces cylindrosporus</name>
    <dbReference type="NCBI Taxonomy" id="2927583"/>
    <lineage>
        <taxon>Bacteria</taxon>
        <taxon>Bacillati</taxon>
        <taxon>Actinomycetota</taxon>
        <taxon>Actinomycetes</taxon>
        <taxon>Kitasatosporales</taxon>
        <taxon>Streptomycetaceae</taxon>
        <taxon>Streptomyces</taxon>
    </lineage>
</organism>
<proteinExistence type="predicted"/>
<evidence type="ECO:0000313" key="3">
    <source>
        <dbReference type="EMBL" id="MCI3278886.1"/>
    </source>
</evidence>
<name>A0ABS9YNQ7_9ACTN</name>
<dbReference type="Gene3D" id="2.60.40.10">
    <property type="entry name" value="Immunoglobulins"/>
    <property type="match status" value="2"/>
</dbReference>
<dbReference type="InterPro" id="IPR000801">
    <property type="entry name" value="Esterase-like"/>
</dbReference>
<sequence>MPTIPRRSSSVLALAGALAAVFVPASADAQTPSLGPAAASKAAVSSGPTVTHTGKGPTGYEVTFRVKDASATSMRIKGTWSFASTASSSTDPTNAAPIAAADWLPGDFPLQSPDQPGEAWAVAAMTKDAESGVWSYTVPLPSGTFDYQFYPNCASATLTGCTAETDPAVPAWSTTGSPAVFSQVYVPSDPKFGTADLSYTADAPAGERGRITDVTYPTANTSTGTHPLAVYTPPGYDPKRSTPYPVFVLSHGGGETEAAWPTRGRVRQIVDNLIARHRVQPAVIVMPDGSGLAGGASYTSEITDNVLPYVRQHYDVATAAAGRAFAGTSAYGTQANNFLFKDTTEFGYYGVWSPASGAPAVTVTGSGSTPVDPAYTNPQLKQVLGIHLAIGQEDLGGNAPMMTATTEREGMINAGVPFTYYSVGGGHTWAFWQQTLHDFLTRVAFRATATTVTASADQLTATVTASTAEPETPTGTVQFKADGVAIGHPVALVHGRAALAGHWTGTITAVYSGDRYYNASSGSPSS</sequence>
<reference evidence="3" key="1">
    <citation type="submission" date="2022-03" db="EMBL/GenBank/DDBJ databases">
        <title>Streptomyces 7R015 and 7R016 isolated from Barleria lupulina in Thailand.</title>
        <authorList>
            <person name="Kanchanasin P."/>
            <person name="Phongsopitanun W."/>
            <person name="Tanasupawat S."/>
        </authorList>
    </citation>
    <scope>NUCLEOTIDE SEQUENCE</scope>
    <source>
        <strain evidence="3">7R015</strain>
    </source>
</reference>
<dbReference type="InterPro" id="IPR050583">
    <property type="entry name" value="Mycobacterial_A85_antigen"/>
</dbReference>
<dbReference type="RefSeq" id="WP_242778048.1">
    <property type="nucleotide sequence ID" value="NZ_JALDAY010000022.1"/>
</dbReference>
<dbReference type="Pfam" id="PF16640">
    <property type="entry name" value="Big_3_5"/>
    <property type="match status" value="1"/>
</dbReference>
<evidence type="ECO:0000313" key="4">
    <source>
        <dbReference type="Proteomes" id="UP001165269"/>
    </source>
</evidence>